<dbReference type="GO" id="GO:0000981">
    <property type="term" value="F:DNA-binding transcription factor activity, RNA polymerase II-specific"/>
    <property type="evidence" value="ECO:0007669"/>
    <property type="project" value="TreeGrafter"/>
</dbReference>
<feature type="compositionally biased region" description="Polar residues" evidence="17">
    <location>
        <begin position="166"/>
        <end position="193"/>
    </location>
</feature>
<evidence type="ECO:0000256" key="7">
    <source>
        <dbReference type="ARBA" id="ARBA00022723"/>
    </source>
</evidence>
<protein>
    <submittedName>
        <fullName evidence="21">Zinc finger and BTB domain-containing protein 4</fullName>
    </submittedName>
</protein>
<keyword evidence="7" id="KW-0479">Metal-binding</keyword>
<keyword evidence="14" id="KW-0804">Transcription</keyword>
<dbReference type="PROSITE" id="PS50097">
    <property type="entry name" value="BTB"/>
    <property type="match status" value="1"/>
</dbReference>
<evidence type="ECO:0000256" key="3">
    <source>
        <dbReference type="ARBA" id="ARBA00022454"/>
    </source>
</evidence>
<feature type="domain" description="C2H2-type" evidence="19">
    <location>
        <begin position="381"/>
        <end position="410"/>
    </location>
</feature>
<evidence type="ECO:0000256" key="10">
    <source>
        <dbReference type="ARBA" id="ARBA00022833"/>
    </source>
</evidence>
<feature type="region of interest" description="Disordered" evidence="17">
    <location>
        <begin position="1302"/>
        <end position="1326"/>
    </location>
</feature>
<evidence type="ECO:0000256" key="11">
    <source>
        <dbReference type="ARBA" id="ARBA00022843"/>
    </source>
</evidence>
<dbReference type="OrthoDB" id="8922241at2759"/>
<dbReference type="Proteomes" id="UP000515156">
    <property type="component" value="Chromosome 14"/>
</dbReference>
<keyword evidence="5" id="KW-1017">Isopeptide bond</keyword>
<dbReference type="PANTHER" id="PTHR24394:SF58">
    <property type="entry name" value="ZINC FINGER AND BTB DOMAIN CONTAINING 33"/>
    <property type="match status" value="1"/>
</dbReference>
<dbReference type="InParanoid" id="A0A6P7WR09"/>
<dbReference type="GO" id="GO:0008270">
    <property type="term" value="F:zinc ion binding"/>
    <property type="evidence" value="ECO:0007669"/>
    <property type="project" value="UniProtKB-KW"/>
</dbReference>
<evidence type="ECO:0000313" key="20">
    <source>
        <dbReference type="Proteomes" id="UP000515156"/>
    </source>
</evidence>
<dbReference type="PANTHER" id="PTHR24394">
    <property type="entry name" value="ZINC FINGER PROTEIN"/>
    <property type="match status" value="1"/>
</dbReference>
<dbReference type="CTD" id="57659"/>
<keyword evidence="15" id="KW-0539">Nucleus</keyword>
<feature type="region of interest" description="Disordered" evidence="17">
    <location>
        <begin position="890"/>
        <end position="931"/>
    </location>
</feature>
<reference evidence="21" key="1">
    <citation type="submission" date="2025-08" db="UniProtKB">
        <authorList>
            <consortium name="RefSeq"/>
        </authorList>
    </citation>
    <scope>IDENTIFICATION</scope>
</reference>
<sequence>MASVVEVTDVNHSSSLLLELNEQRLKGMFCDITVIVEDTKFKAHKNVLAASSPYFKEVLSGNASWLRDQMFELPDIQAEVFSNILNFIYNSRLTIQNLAVAREIASVSRRLGISCLENLGEATEECRRTDLWPAEELSQQPLADISQTSQGTKETSFCDSVDRRWGNTSGAALNSTCTPETTMTSRSLQSGSISPVDLTSPSSRRSTESGSPPMAPCFQNPSIQLESIQSIPSAAPLIQGQGKLPLMNHMDSGPIPAAPNKDSEAQGLPMDTEAATAETAKILYALSTVPVNESLSSSSIASEVEVDQDARLRNSDWDHISLENAALEVDGSELSVNDPSSVVASSGYSSSTFHCRLCNRSFSSSTALSLHVKLHRPRRTLACRYCGKSFIHVKRLQTHEVLCKQTERIPMGNEGSVGPREQDFGEEACSSELLCHPSTAKQISSKKDHLGLLFRHRSFQRLDLIPEQDHFVKVVDGHLIYFCTVCERSYMTLSSLKRHSNVHSWRRKYPCRYCDKVFALAEYRTKHEVWHTGERRYQCIFCWETFVTYYNLKTHQKAFHGINPGLISSEKTPNGGYKPKMNALKLYRLLPMRSQKRPYKTYSQSLSENLVMSSQSLPVPLGNSDSQDGSLEAMLTGNDASSLLFSDKPASLQTDPSSSIQEGLQGVACPQEATGHPPREFQIETALQGLCETSSNKHTLSSQGEKSPKITTKVGGGGPSSSGGDSGVSSVIAYGHPSSSVIIHSTALSSAMAANSAMPSVITYNSKSTSQIPSCASLAQSQPSFLCSRQSKKHNLKDCVPPLPPNPAKLVASTDQSTEDSGSDEEEEEMEEQDQEHRFRYARSKTMTYMAKPAYVGAASESRSAPLCQITVRIGEEAIVKRRISETDLMRDKSPLTMQSIGSGKQKALKDSERRTSRSLGQDTCDEDSERDTEDHLWRPYYTYKPKRKACSVQKVKKSHWRRKLRYKRSLRWIKRAEKEENTPDLCSTERSTHQHNSKDDTKGQDESCPQLVAQKQNRDTAEWKYECTTCGKQFVALKRLQKHEKAHNKDKPKSACESCPEESNTSSMLARQAKEDNGPELNTSADVELFSSLKRTVHRVGRKPLVKHICVSCTKVCKTAAALGRHMKRHETKETSHLDDAPRREGESQDLSPGQVSALTTVITYSKKSEEGSPVKEATTQEELDCEGSMSPSRIIKEENPQEMKVSSSSEDQPMAMETEAEHQHLYSSPATAIVHSASSLDDPVHEGVTPVPLEAHSATPPVTMILKVNSCEDPEPMISYTNRSSPTDHLTDQLLVHSQTPPLQRRNEPQEPHTNQDPKMQQEVMSHTSEEILMEAISGPSADRANNCAPRLQQEVKMPCVDEGVPLPEAKIGHMNHHTAAALERVTQLPTEAQMGMPSCKARVPPPEDLSLQDPVISHTGGGAGMNLVRKCPPSKMAEDFQPTLQHELCPEPRFPLQEYPLPLLAPGPWATRKEMEDKPLFSYPSALQFSPMGKVPNSNAGKVTFYPDPYPLMYGHQLLAYPYNFSNLTALPVALNMVIPDEKGQPLPFLPSMFGYALNPCRGELQESAAVGLNGSPSHGIGETAEQERLKRAA</sequence>
<evidence type="ECO:0000256" key="15">
    <source>
        <dbReference type="ARBA" id="ARBA00023242"/>
    </source>
</evidence>
<feature type="domain" description="C2H2-type" evidence="19">
    <location>
        <begin position="537"/>
        <end position="560"/>
    </location>
</feature>
<dbReference type="FunFam" id="3.30.160.60:FF:000437">
    <property type="entry name" value="zinc finger and BTB domain-containing protein 38"/>
    <property type="match status" value="1"/>
</dbReference>
<dbReference type="GO" id="GO:0005694">
    <property type="term" value="C:chromosome"/>
    <property type="evidence" value="ECO:0007669"/>
    <property type="project" value="UniProtKB-SubCell"/>
</dbReference>
<feature type="compositionally biased region" description="Polar residues" evidence="17">
    <location>
        <begin position="694"/>
        <end position="705"/>
    </location>
</feature>
<evidence type="ECO:0000256" key="17">
    <source>
        <dbReference type="SAM" id="MobiDB-lite"/>
    </source>
</evidence>
<evidence type="ECO:0000256" key="6">
    <source>
        <dbReference type="ARBA" id="ARBA00022553"/>
    </source>
</evidence>
<keyword evidence="20" id="KW-1185">Reference proteome</keyword>
<evidence type="ECO:0000259" key="19">
    <source>
        <dbReference type="PROSITE" id="PS50157"/>
    </source>
</evidence>
<gene>
    <name evidence="21" type="primary">ZBTB4</name>
</gene>
<feature type="domain" description="BTB" evidence="18">
    <location>
        <begin position="30"/>
        <end position="97"/>
    </location>
</feature>
<dbReference type="SMART" id="SM00355">
    <property type="entry name" value="ZnF_C2H2"/>
    <property type="match status" value="7"/>
</dbReference>
<dbReference type="Pfam" id="PF13912">
    <property type="entry name" value="zf-C2H2_6"/>
    <property type="match status" value="1"/>
</dbReference>
<feature type="compositionally biased region" description="Acidic residues" evidence="17">
    <location>
        <begin position="817"/>
        <end position="834"/>
    </location>
</feature>
<dbReference type="InterPro" id="IPR011333">
    <property type="entry name" value="SKP1/BTB/POZ_sf"/>
</dbReference>
<feature type="region of interest" description="Disordered" evidence="17">
    <location>
        <begin position="1575"/>
        <end position="1597"/>
    </location>
</feature>
<dbReference type="SUPFAM" id="SSF57667">
    <property type="entry name" value="beta-beta-alpha zinc fingers"/>
    <property type="match status" value="3"/>
</dbReference>
<feature type="compositionally biased region" description="Polar residues" evidence="17">
    <location>
        <begin position="137"/>
        <end position="158"/>
    </location>
</feature>
<dbReference type="GeneID" id="115457989"/>
<evidence type="ECO:0000256" key="9">
    <source>
        <dbReference type="ARBA" id="ARBA00022771"/>
    </source>
</evidence>
<evidence type="ECO:0000256" key="14">
    <source>
        <dbReference type="ARBA" id="ARBA00023163"/>
    </source>
</evidence>
<dbReference type="GO" id="GO:0005634">
    <property type="term" value="C:nucleus"/>
    <property type="evidence" value="ECO:0007669"/>
    <property type="project" value="UniProtKB-SubCell"/>
</dbReference>
<feature type="region of interest" description="Disordered" evidence="17">
    <location>
        <begin position="137"/>
        <end position="219"/>
    </location>
</feature>
<organism evidence="20 21">
    <name type="scientific">Microcaecilia unicolor</name>
    <dbReference type="NCBI Taxonomy" id="1415580"/>
    <lineage>
        <taxon>Eukaryota</taxon>
        <taxon>Metazoa</taxon>
        <taxon>Chordata</taxon>
        <taxon>Craniata</taxon>
        <taxon>Vertebrata</taxon>
        <taxon>Euteleostomi</taxon>
        <taxon>Amphibia</taxon>
        <taxon>Gymnophiona</taxon>
        <taxon>Siphonopidae</taxon>
        <taxon>Microcaecilia</taxon>
    </lineage>
</organism>
<dbReference type="RefSeq" id="XP_030043591.1">
    <property type="nucleotide sequence ID" value="XM_030187731.1"/>
</dbReference>
<feature type="domain" description="C2H2-type" evidence="19">
    <location>
        <begin position="509"/>
        <end position="536"/>
    </location>
</feature>
<evidence type="ECO:0000256" key="2">
    <source>
        <dbReference type="ARBA" id="ARBA00004286"/>
    </source>
</evidence>
<dbReference type="InterPro" id="IPR013087">
    <property type="entry name" value="Znf_C2H2_type"/>
</dbReference>
<name>A0A6P7WR09_9AMPH</name>
<proteinExistence type="predicted"/>
<dbReference type="PROSITE" id="PS00028">
    <property type="entry name" value="ZINC_FINGER_C2H2_1"/>
    <property type="match status" value="6"/>
</dbReference>
<evidence type="ECO:0000256" key="16">
    <source>
        <dbReference type="PROSITE-ProRule" id="PRU00042"/>
    </source>
</evidence>
<dbReference type="SUPFAM" id="SSF54695">
    <property type="entry name" value="POZ domain"/>
    <property type="match status" value="1"/>
</dbReference>
<feature type="compositionally biased region" description="Polar residues" evidence="17">
    <location>
        <begin position="1150"/>
        <end position="1167"/>
    </location>
</feature>
<feature type="domain" description="C2H2-type" evidence="19">
    <location>
        <begin position="1026"/>
        <end position="1053"/>
    </location>
</feature>
<keyword evidence="10" id="KW-0862">Zinc</keyword>
<dbReference type="Gene3D" id="3.30.160.60">
    <property type="entry name" value="Classic Zinc Finger"/>
    <property type="match status" value="5"/>
</dbReference>
<feature type="compositionally biased region" description="Basic and acidic residues" evidence="17">
    <location>
        <begin position="1132"/>
        <end position="1148"/>
    </location>
</feature>
<keyword evidence="3" id="KW-0158">Chromosome</keyword>
<evidence type="ECO:0000256" key="13">
    <source>
        <dbReference type="ARBA" id="ARBA00023125"/>
    </source>
</evidence>
<evidence type="ECO:0000259" key="18">
    <source>
        <dbReference type="PROSITE" id="PS50097"/>
    </source>
</evidence>
<feature type="region of interest" description="Disordered" evidence="17">
    <location>
        <begin position="797"/>
        <end position="837"/>
    </location>
</feature>
<dbReference type="PROSITE" id="PS50157">
    <property type="entry name" value="ZINC_FINGER_C2H2_2"/>
    <property type="match status" value="6"/>
</dbReference>
<keyword evidence="12" id="KW-0805">Transcription regulation</keyword>
<feature type="region of interest" description="Disordered" evidence="17">
    <location>
        <begin position="1044"/>
        <end position="1082"/>
    </location>
</feature>
<feature type="domain" description="C2H2-type" evidence="19">
    <location>
        <begin position="481"/>
        <end position="508"/>
    </location>
</feature>
<dbReference type="Pfam" id="PF13913">
    <property type="entry name" value="zf-C2HC_2"/>
    <property type="match status" value="1"/>
</dbReference>
<feature type="region of interest" description="Disordered" evidence="17">
    <location>
        <begin position="694"/>
        <end position="729"/>
    </location>
</feature>
<keyword evidence="4" id="KW-0678">Repressor</keyword>
<accession>A0A6P7WR09</accession>
<evidence type="ECO:0000256" key="1">
    <source>
        <dbReference type="ARBA" id="ARBA00004123"/>
    </source>
</evidence>
<feature type="region of interest" description="Disordered" evidence="17">
    <location>
        <begin position="1128"/>
        <end position="1226"/>
    </location>
</feature>
<feature type="domain" description="C2H2-type" evidence="19">
    <location>
        <begin position="353"/>
        <end position="380"/>
    </location>
</feature>
<keyword evidence="6" id="KW-0597">Phosphoprotein</keyword>
<feature type="region of interest" description="Disordered" evidence="17">
    <location>
        <begin position="982"/>
        <end position="1009"/>
    </location>
</feature>
<evidence type="ECO:0000256" key="4">
    <source>
        <dbReference type="ARBA" id="ARBA00022491"/>
    </source>
</evidence>
<dbReference type="InterPro" id="IPR000210">
    <property type="entry name" value="BTB/POZ_dom"/>
</dbReference>
<dbReference type="InterPro" id="IPR036236">
    <property type="entry name" value="Znf_C2H2_sf"/>
</dbReference>
<dbReference type="FunFam" id="3.30.160.60:FF:000235">
    <property type="entry name" value="Zinc finger and BTB domain containing 38"/>
    <property type="match status" value="1"/>
</dbReference>
<keyword evidence="13" id="KW-0238">DNA-binding</keyword>
<keyword evidence="8" id="KW-0677">Repeat</keyword>
<feature type="compositionally biased region" description="Basic and acidic residues" evidence="17">
    <location>
        <begin position="1307"/>
        <end position="1318"/>
    </location>
</feature>
<feature type="compositionally biased region" description="Basic and acidic residues" evidence="17">
    <location>
        <begin position="991"/>
        <end position="1006"/>
    </location>
</feature>
<comment type="subcellular location">
    <subcellularLocation>
        <location evidence="2">Chromosome</location>
    </subcellularLocation>
    <subcellularLocation>
        <location evidence="1">Nucleus</location>
    </subcellularLocation>
</comment>
<keyword evidence="9 16" id="KW-0863">Zinc-finger</keyword>
<dbReference type="SMART" id="SM00225">
    <property type="entry name" value="BTB"/>
    <property type="match status" value="1"/>
</dbReference>
<dbReference type="KEGG" id="muo:115457989"/>
<dbReference type="Pfam" id="PF00651">
    <property type="entry name" value="BTB"/>
    <property type="match status" value="1"/>
</dbReference>
<feature type="compositionally biased region" description="Gly residues" evidence="17">
    <location>
        <begin position="714"/>
        <end position="726"/>
    </location>
</feature>
<evidence type="ECO:0000256" key="12">
    <source>
        <dbReference type="ARBA" id="ARBA00023015"/>
    </source>
</evidence>
<dbReference type="Gene3D" id="3.30.710.10">
    <property type="entry name" value="Potassium Channel Kv1.1, Chain A"/>
    <property type="match status" value="1"/>
</dbReference>
<evidence type="ECO:0000256" key="5">
    <source>
        <dbReference type="ARBA" id="ARBA00022499"/>
    </source>
</evidence>
<evidence type="ECO:0000256" key="8">
    <source>
        <dbReference type="ARBA" id="ARBA00022737"/>
    </source>
</evidence>
<keyword evidence="11" id="KW-0832">Ubl conjugation</keyword>
<feature type="compositionally biased region" description="Low complexity" evidence="17">
    <location>
        <begin position="199"/>
        <end position="212"/>
    </location>
</feature>
<evidence type="ECO:0000313" key="21">
    <source>
        <dbReference type="RefSeq" id="XP_030043591.1"/>
    </source>
</evidence>
<dbReference type="GO" id="GO:0003677">
    <property type="term" value="F:DNA binding"/>
    <property type="evidence" value="ECO:0007669"/>
    <property type="project" value="UniProtKB-KW"/>
</dbReference>